<organism evidence="1 2">
    <name type="scientific">Nannocystis pusilla</name>
    <dbReference type="NCBI Taxonomy" id="889268"/>
    <lineage>
        <taxon>Bacteria</taxon>
        <taxon>Pseudomonadati</taxon>
        <taxon>Myxococcota</taxon>
        <taxon>Polyangia</taxon>
        <taxon>Nannocystales</taxon>
        <taxon>Nannocystaceae</taxon>
        <taxon>Nannocystis</taxon>
    </lineage>
</organism>
<comment type="caution">
    <text evidence="1">The sequence shown here is derived from an EMBL/GenBank/DDBJ whole genome shotgun (WGS) entry which is preliminary data.</text>
</comment>
<evidence type="ECO:0000313" key="2">
    <source>
        <dbReference type="Proteomes" id="UP001150924"/>
    </source>
</evidence>
<protein>
    <submittedName>
        <fullName evidence="1">Uncharacterized protein</fullName>
    </submittedName>
</protein>
<gene>
    <name evidence="1" type="ORF">OV079_33910</name>
</gene>
<proteinExistence type="predicted"/>
<keyword evidence="2" id="KW-1185">Reference proteome</keyword>
<dbReference type="Proteomes" id="UP001150924">
    <property type="component" value="Unassembled WGS sequence"/>
</dbReference>
<name>A0A9X3EUN5_9BACT</name>
<dbReference type="RefSeq" id="WP_267773441.1">
    <property type="nucleotide sequence ID" value="NZ_JAPNKE010000002.1"/>
</dbReference>
<evidence type="ECO:0000313" key="1">
    <source>
        <dbReference type="EMBL" id="MCY1010477.1"/>
    </source>
</evidence>
<accession>A0A9X3EUN5</accession>
<dbReference type="AlphaFoldDB" id="A0A9X3EUN5"/>
<dbReference type="EMBL" id="JAPNKE010000002">
    <property type="protein sequence ID" value="MCY1010477.1"/>
    <property type="molecule type" value="Genomic_DNA"/>
</dbReference>
<reference evidence="1" key="1">
    <citation type="submission" date="2022-11" db="EMBL/GenBank/DDBJ databases">
        <title>Minimal conservation of predation-associated metabolite biosynthetic gene clusters underscores biosynthetic potential of Myxococcota including descriptions for ten novel species: Archangium lansinium sp. nov., Myxococcus landrumus sp. nov., Nannocystis bai.</title>
        <authorList>
            <person name="Ahearne A."/>
            <person name="Stevens C."/>
            <person name="Phillips K."/>
        </authorList>
    </citation>
    <scope>NUCLEOTIDE SEQUENCE</scope>
    <source>
        <strain evidence="1">Na p29</strain>
    </source>
</reference>
<sequence length="41" mass="4502">MTVRRGDPLPFELDGLSPEDDGLSYATGIIVHIPGAMYRQL</sequence>